<organism evidence="1 2">
    <name type="scientific">Mediterraneibacter gnavus</name>
    <name type="common">Ruminococcus gnavus</name>
    <dbReference type="NCBI Taxonomy" id="33038"/>
    <lineage>
        <taxon>Bacteria</taxon>
        <taxon>Bacillati</taxon>
        <taxon>Bacillota</taxon>
        <taxon>Clostridia</taxon>
        <taxon>Lachnospirales</taxon>
        <taxon>Lachnospiraceae</taxon>
        <taxon>Mediterraneibacter</taxon>
    </lineage>
</organism>
<comment type="caution">
    <text evidence="1">The sequence shown here is derived from an EMBL/GenBank/DDBJ whole genome shotgun (WGS) entry which is preliminary data.</text>
</comment>
<dbReference type="EMBL" id="JAAIRY010000026">
    <property type="protein sequence ID" value="NSI66187.1"/>
    <property type="molecule type" value="Genomic_DNA"/>
</dbReference>
<dbReference type="AlphaFoldDB" id="A0AB36DKS1"/>
<gene>
    <name evidence="1" type="ORF">G4981_13015</name>
</gene>
<dbReference type="Proteomes" id="UP001296581">
    <property type="component" value="Unassembled WGS sequence"/>
</dbReference>
<sequence>MKYLYHYTSLETLALILRNKTICFNNLLYVDDLDEAETEDMGKFGKFVYVSCWTEDSEESIPLWNLYTPNMHGVRIRMPEFPFKKYRFKKGEYFLSEDVDTYINLKKIYEENKASIVSTEPHLEKIEYTDSQDKLFPKIRTESCEDAVKKFLEAKTMSDITQGNISISYSLKDIGRFKRTNWAFQKEWRYIISLSPMGLKEAYPASFEKHQEQIRRIEDTLSKPPYNQLFLEIDDKVLEEIEIVFGPKMSEAEKILAIALIKEYCPQAVYTESVLKIR</sequence>
<name>A0AB36DKS1_MEDGN</name>
<dbReference type="GeneID" id="79857427"/>
<evidence type="ECO:0000313" key="2">
    <source>
        <dbReference type="Proteomes" id="UP001296581"/>
    </source>
</evidence>
<proteinExistence type="predicted"/>
<protein>
    <submittedName>
        <fullName evidence="1">DUF2971 domain-containing protein</fullName>
    </submittedName>
</protein>
<reference evidence="1" key="1">
    <citation type="journal article" date="2020" name="Cell Host Microbe">
        <title>Functional and Genomic Variation between Human-Derived Isolates of Lachnospiraceae Reveals Inter- and Intra-Species Diversity.</title>
        <authorList>
            <person name="Sorbara M.T."/>
            <person name="Littmann E.R."/>
            <person name="Fontana E."/>
            <person name="Moody T.U."/>
            <person name="Kohout C.E."/>
            <person name="Gjonbalaj M."/>
            <person name="Eaton V."/>
            <person name="Seok R."/>
            <person name="Leiner I.M."/>
            <person name="Pamer E.G."/>
        </authorList>
    </citation>
    <scope>NUCLEOTIDE SEQUENCE</scope>
    <source>
        <strain evidence="1">MSK.11.9</strain>
    </source>
</reference>
<reference evidence="1" key="2">
    <citation type="submission" date="2020-02" db="EMBL/GenBank/DDBJ databases">
        <authorList>
            <person name="Littmann E."/>
            <person name="Sorbara M."/>
        </authorList>
    </citation>
    <scope>NUCLEOTIDE SEQUENCE</scope>
    <source>
        <strain evidence="1">MSK.11.9</strain>
    </source>
</reference>
<evidence type="ECO:0000313" key="1">
    <source>
        <dbReference type="EMBL" id="NSI66187.1"/>
    </source>
</evidence>
<accession>A0AB36DKS1</accession>
<dbReference type="RefSeq" id="WP_021859841.1">
    <property type="nucleotide sequence ID" value="NZ_JAAIRY010000026.1"/>
</dbReference>